<keyword evidence="1" id="KW-0472">Membrane</keyword>
<keyword evidence="4" id="KW-1185">Reference proteome</keyword>
<gene>
    <name evidence="3" type="ORF">Q8814_02965</name>
</gene>
<sequence>MRAALFAAVTPLVALPLASAPASADRAEIPVAEVPSEELCTPPDPVLAELSGLTVLGETIYATPDAGADESVVALNSDCSVAQRFTPPVDPYDVEDLAAGPDGRLWLGDTGDNTQSRPTVALISLDPATGAGELYRLTYPDGPRDAETLLVSADGEPVIITKALFGPSGVYRPVRERGLTELDSPGPTPLEKVGALALGPTETPGGPLPGASSTLITGGAVSADGTVAAVRTYTDVYLFHAPDRDIAAALAEGPDLRIPVPDEPQGEAVAFTASGDLLTASETGTQTGTVAAVQPPIRILRSVVDLFADESVAATPEVSTSAVVPLAVAASAAVVAVGAGRWWWRSRRSRGHR</sequence>
<dbReference type="InterPro" id="IPR011047">
    <property type="entry name" value="Quinoprotein_ADH-like_sf"/>
</dbReference>
<protein>
    <recommendedName>
        <fullName evidence="5">Esterase-like activity of phytase family protein</fullName>
    </recommendedName>
</protein>
<keyword evidence="2" id="KW-0732">Signal</keyword>
<dbReference type="EMBL" id="JAUZMZ010000008">
    <property type="protein sequence ID" value="MEE2031086.1"/>
    <property type="molecule type" value="Genomic_DNA"/>
</dbReference>
<feature type="chain" id="PRO_5046159192" description="Esterase-like activity of phytase family protein" evidence="2">
    <location>
        <begin position="25"/>
        <end position="353"/>
    </location>
</feature>
<evidence type="ECO:0008006" key="5">
    <source>
        <dbReference type="Google" id="ProtNLM"/>
    </source>
</evidence>
<evidence type="ECO:0000313" key="4">
    <source>
        <dbReference type="Proteomes" id="UP001331936"/>
    </source>
</evidence>
<evidence type="ECO:0000256" key="2">
    <source>
        <dbReference type="SAM" id="SignalP"/>
    </source>
</evidence>
<feature type="transmembrane region" description="Helical" evidence="1">
    <location>
        <begin position="322"/>
        <end position="344"/>
    </location>
</feature>
<reference evidence="3 4" key="1">
    <citation type="submission" date="2023-08" db="EMBL/GenBank/DDBJ databases">
        <authorList>
            <person name="Girao M."/>
            <person name="Carvalho M.F."/>
        </authorList>
    </citation>
    <scope>NUCLEOTIDE SEQUENCE [LARGE SCALE GENOMIC DNA]</scope>
    <source>
        <strain evidence="3 4">CC-R104</strain>
    </source>
</reference>
<keyword evidence="1" id="KW-0812">Transmembrane</keyword>
<dbReference type="Proteomes" id="UP001331936">
    <property type="component" value="Unassembled WGS sequence"/>
</dbReference>
<name>A0ABU7JM18_9NOCA</name>
<proteinExistence type="predicted"/>
<dbReference type="SUPFAM" id="SSF50998">
    <property type="entry name" value="Quinoprotein alcohol dehydrogenase-like"/>
    <property type="match status" value="1"/>
</dbReference>
<dbReference type="RefSeq" id="WP_408015811.1">
    <property type="nucleotide sequence ID" value="NZ_JAUZMZ010000008.1"/>
</dbReference>
<comment type="caution">
    <text evidence="3">The sequence shown here is derived from an EMBL/GenBank/DDBJ whole genome shotgun (WGS) entry which is preliminary data.</text>
</comment>
<feature type="signal peptide" evidence="2">
    <location>
        <begin position="1"/>
        <end position="24"/>
    </location>
</feature>
<evidence type="ECO:0000313" key="3">
    <source>
        <dbReference type="EMBL" id="MEE2031086.1"/>
    </source>
</evidence>
<organism evidence="3 4">
    <name type="scientific">Rhodococcus chondri</name>
    <dbReference type="NCBI Taxonomy" id="3065941"/>
    <lineage>
        <taxon>Bacteria</taxon>
        <taxon>Bacillati</taxon>
        <taxon>Actinomycetota</taxon>
        <taxon>Actinomycetes</taxon>
        <taxon>Mycobacteriales</taxon>
        <taxon>Nocardiaceae</taxon>
        <taxon>Rhodococcus</taxon>
    </lineage>
</organism>
<accession>A0ABU7JM18</accession>
<evidence type="ECO:0000256" key="1">
    <source>
        <dbReference type="SAM" id="Phobius"/>
    </source>
</evidence>
<keyword evidence="1" id="KW-1133">Transmembrane helix</keyword>